<dbReference type="SUPFAM" id="SSF52540">
    <property type="entry name" value="P-loop containing nucleoside triphosphate hydrolases"/>
    <property type="match status" value="1"/>
</dbReference>
<keyword evidence="2" id="KW-1185">Reference proteome</keyword>
<organism evidence="1 2">
    <name type="scientific">Cellulomonas dongxiuzhuiae</name>
    <dbReference type="NCBI Taxonomy" id="2819979"/>
    <lineage>
        <taxon>Bacteria</taxon>
        <taxon>Bacillati</taxon>
        <taxon>Actinomycetota</taxon>
        <taxon>Actinomycetes</taxon>
        <taxon>Micrococcales</taxon>
        <taxon>Cellulomonadaceae</taxon>
        <taxon>Cellulomonas</taxon>
    </lineage>
</organism>
<reference evidence="1 2" key="1">
    <citation type="submission" date="2021-05" db="EMBL/GenBank/DDBJ databases">
        <title>Novel species in genus Cellulomonas.</title>
        <authorList>
            <person name="Zhang G."/>
        </authorList>
    </citation>
    <scope>NUCLEOTIDE SEQUENCE [LARGE SCALE GENOMIC DNA]</scope>
    <source>
        <strain evidence="2">zg-ZUI157</strain>
    </source>
</reference>
<dbReference type="RefSeq" id="WP_208195561.1">
    <property type="nucleotide sequence ID" value="NZ_CP076023.1"/>
</dbReference>
<dbReference type="Proteomes" id="UP000679335">
    <property type="component" value="Chromosome"/>
</dbReference>
<evidence type="ECO:0000313" key="2">
    <source>
        <dbReference type="Proteomes" id="UP000679335"/>
    </source>
</evidence>
<protein>
    <recommendedName>
        <fullName evidence="3">ATP-binding protein</fullName>
    </recommendedName>
</protein>
<evidence type="ECO:0000313" key="1">
    <source>
        <dbReference type="EMBL" id="QWC15071.1"/>
    </source>
</evidence>
<accession>A0ABX8GHF4</accession>
<gene>
    <name evidence="1" type="ORF">KKR89_12110</name>
</gene>
<dbReference type="InterPro" id="IPR027417">
    <property type="entry name" value="P-loop_NTPase"/>
</dbReference>
<proteinExistence type="predicted"/>
<name>A0ABX8GHF4_9CELL</name>
<sequence length="366" mass="40707">MPALILTGIVMQHLAYALAVAYPERSALQRVLFERTGRRLDDIVSVNVGNTDMRQQLLIAASDGGWATEVFQLLQDSENLSVRQYVRLARDALDVVSNAVVDREDPFLVHRVAGRPFLDRTELRKQLTELLARDEKRVLVVTGERPCGKTYAWPFLDTLGRTHGFDPVLIDVASLPATERMPVDVVSNVARQLGLPRLPEVDPLAQGASQAQRLFTWLIGEARLARQSGAASRWLLVIDSLDKFPLPAETEELFVLMGKGAAENRIADLRVVLLGYEHQLPVDLSSWVLTDTFSDIDERALRDYFDFLLRTARGGGIGPMSADTAIEDAVRQVEEALAGADRVDRFSRLAAEVDRVGRALQDARTR</sequence>
<dbReference type="EMBL" id="CP076023">
    <property type="protein sequence ID" value="QWC15071.1"/>
    <property type="molecule type" value="Genomic_DNA"/>
</dbReference>
<evidence type="ECO:0008006" key="3">
    <source>
        <dbReference type="Google" id="ProtNLM"/>
    </source>
</evidence>